<dbReference type="InParanoid" id="A0A0F7DBX0"/>
<evidence type="ECO:0000313" key="2">
    <source>
        <dbReference type="Proteomes" id="UP000034723"/>
    </source>
</evidence>
<proteinExistence type="predicted"/>
<dbReference type="KEGG" id="gah:GAH_00844"/>
<accession>A0A0F7DBX0</accession>
<reference evidence="1 2" key="1">
    <citation type="submission" date="2015-04" db="EMBL/GenBank/DDBJ databases">
        <title>The complete genome sequence of the hyperthermophilic, obligate iron-reducing archaeon Geoglobus ahangari strain 234T.</title>
        <authorList>
            <person name="Manzella M.P."/>
            <person name="Holmes D.E."/>
            <person name="Rocheleau J.M."/>
            <person name="Chung A."/>
            <person name="Reguera G."/>
            <person name="Kashefi K."/>
        </authorList>
    </citation>
    <scope>NUCLEOTIDE SEQUENCE [LARGE SCALE GENOMIC DNA]</scope>
    <source>
        <strain evidence="1 2">234</strain>
    </source>
</reference>
<organism evidence="1 2">
    <name type="scientific">Geoglobus ahangari</name>
    <dbReference type="NCBI Taxonomy" id="113653"/>
    <lineage>
        <taxon>Archaea</taxon>
        <taxon>Methanobacteriati</taxon>
        <taxon>Methanobacteriota</taxon>
        <taxon>Archaeoglobi</taxon>
        <taxon>Archaeoglobales</taxon>
        <taxon>Archaeoglobaceae</taxon>
        <taxon>Geoglobus</taxon>
    </lineage>
</organism>
<dbReference type="Proteomes" id="UP000034723">
    <property type="component" value="Chromosome"/>
</dbReference>
<dbReference type="STRING" id="113653.GAH_00844"/>
<sequence>MLRIAIVAVITLTLIGTASAWSVEEVRYNATTDVLKVCLELSPIERLISFFVGGDYTKTLVEDLLEGNYSFVYAGYDCSYIRVNGSVTFREPVDVIVEGMNETLVLQNVTIFFPGNHTGWAKV</sequence>
<dbReference type="HOGENOM" id="CLU_2010020_0_0_2"/>
<dbReference type="EMBL" id="CP011267">
    <property type="protein sequence ID" value="AKG91826.1"/>
    <property type="molecule type" value="Genomic_DNA"/>
</dbReference>
<protein>
    <submittedName>
        <fullName evidence="1">Uncharacterized protein</fullName>
    </submittedName>
</protein>
<evidence type="ECO:0000313" key="1">
    <source>
        <dbReference type="EMBL" id="AKG91826.1"/>
    </source>
</evidence>
<dbReference type="AlphaFoldDB" id="A0A0F7DBX0"/>
<gene>
    <name evidence="1" type="ORF">GAH_00844</name>
</gene>
<name>A0A0F7DBX0_9EURY</name>
<dbReference type="GeneID" id="24803424"/>
<keyword evidence="2" id="KW-1185">Reference proteome</keyword>
<dbReference type="RefSeq" id="WP_048094867.1">
    <property type="nucleotide sequence ID" value="NZ_CP011267.1"/>
</dbReference>